<name>A0ABT9U2S3_PAEHA</name>
<accession>A0ABT9U2S3</accession>
<gene>
    <name evidence="6" type="ORF">J2T15_003366</name>
</gene>
<evidence type="ECO:0000313" key="7">
    <source>
        <dbReference type="Proteomes" id="UP001229346"/>
    </source>
</evidence>
<dbReference type="PROSITE" id="PS51118">
    <property type="entry name" value="HTH_HXLR"/>
    <property type="match status" value="1"/>
</dbReference>
<dbReference type="Gene3D" id="1.10.10.10">
    <property type="entry name" value="Winged helix-like DNA-binding domain superfamily/Winged helix DNA-binding domain"/>
    <property type="match status" value="1"/>
</dbReference>
<dbReference type="GO" id="GO:0003677">
    <property type="term" value="F:DNA binding"/>
    <property type="evidence" value="ECO:0007669"/>
    <property type="project" value="UniProtKB-KW"/>
</dbReference>
<proteinExistence type="predicted"/>
<comment type="caution">
    <text evidence="6">The sequence shown here is derived from an EMBL/GenBank/DDBJ whole genome shotgun (WGS) entry which is preliminary data.</text>
</comment>
<keyword evidence="4" id="KW-0175">Coiled coil</keyword>
<dbReference type="InterPro" id="IPR036388">
    <property type="entry name" value="WH-like_DNA-bd_sf"/>
</dbReference>
<keyword evidence="7" id="KW-1185">Reference proteome</keyword>
<dbReference type="PANTHER" id="PTHR33204">
    <property type="entry name" value="TRANSCRIPTIONAL REGULATOR, MARR FAMILY"/>
    <property type="match status" value="1"/>
</dbReference>
<dbReference type="PANTHER" id="PTHR33204:SF18">
    <property type="entry name" value="TRANSCRIPTIONAL REGULATORY PROTEIN"/>
    <property type="match status" value="1"/>
</dbReference>
<dbReference type="EMBL" id="JAUSSU010000006">
    <property type="protein sequence ID" value="MDQ0113923.1"/>
    <property type="molecule type" value="Genomic_DNA"/>
</dbReference>
<keyword evidence="3" id="KW-0804">Transcription</keyword>
<feature type="coiled-coil region" evidence="4">
    <location>
        <begin position="3"/>
        <end position="30"/>
    </location>
</feature>
<keyword evidence="2 6" id="KW-0238">DNA-binding</keyword>
<evidence type="ECO:0000256" key="3">
    <source>
        <dbReference type="ARBA" id="ARBA00023163"/>
    </source>
</evidence>
<protein>
    <submittedName>
        <fullName evidence="6">DNA-binding HxlR family transcriptional regulator</fullName>
    </submittedName>
</protein>
<dbReference type="Pfam" id="PF01638">
    <property type="entry name" value="HxlR"/>
    <property type="match status" value="1"/>
</dbReference>
<keyword evidence="1" id="KW-0805">Transcription regulation</keyword>
<dbReference type="InterPro" id="IPR036390">
    <property type="entry name" value="WH_DNA-bd_sf"/>
</dbReference>
<dbReference type="InterPro" id="IPR002577">
    <property type="entry name" value="HTH_HxlR"/>
</dbReference>
<evidence type="ECO:0000256" key="1">
    <source>
        <dbReference type="ARBA" id="ARBA00023015"/>
    </source>
</evidence>
<evidence type="ECO:0000259" key="5">
    <source>
        <dbReference type="PROSITE" id="PS51118"/>
    </source>
</evidence>
<dbReference type="Proteomes" id="UP001229346">
    <property type="component" value="Unassembled WGS sequence"/>
</dbReference>
<evidence type="ECO:0000256" key="2">
    <source>
        <dbReference type="ARBA" id="ARBA00023125"/>
    </source>
</evidence>
<evidence type="ECO:0000256" key="4">
    <source>
        <dbReference type="SAM" id="Coils"/>
    </source>
</evidence>
<dbReference type="RefSeq" id="WP_307205191.1">
    <property type="nucleotide sequence ID" value="NZ_JAUSSU010000006.1"/>
</dbReference>
<sequence length="127" mass="14670">MNKPAEKKEKKEEEEEVQELSSICEVLRILGAKWSFLVIAELNKGPQRFKQLQRNVAVVKTQSLTDTLRHLEKMGIVNREVFPTVPVTVEYSLTDKGNDFRYALNEMDIWMQKWGKKQPSDDVATSS</sequence>
<evidence type="ECO:0000313" key="6">
    <source>
        <dbReference type="EMBL" id="MDQ0113923.1"/>
    </source>
</evidence>
<feature type="domain" description="HTH hxlR-type" evidence="5">
    <location>
        <begin position="21"/>
        <end position="119"/>
    </location>
</feature>
<reference evidence="6 7" key="1">
    <citation type="submission" date="2023-07" db="EMBL/GenBank/DDBJ databases">
        <title>Sorghum-associated microbial communities from plants grown in Nebraska, USA.</title>
        <authorList>
            <person name="Schachtman D."/>
        </authorList>
    </citation>
    <scope>NUCLEOTIDE SEQUENCE [LARGE SCALE GENOMIC DNA]</scope>
    <source>
        <strain evidence="6 7">CC482</strain>
    </source>
</reference>
<organism evidence="6 7">
    <name type="scientific">Paenibacillus harenae</name>
    <dbReference type="NCBI Taxonomy" id="306543"/>
    <lineage>
        <taxon>Bacteria</taxon>
        <taxon>Bacillati</taxon>
        <taxon>Bacillota</taxon>
        <taxon>Bacilli</taxon>
        <taxon>Bacillales</taxon>
        <taxon>Paenibacillaceae</taxon>
        <taxon>Paenibacillus</taxon>
    </lineage>
</organism>
<dbReference type="SUPFAM" id="SSF46785">
    <property type="entry name" value="Winged helix' DNA-binding domain"/>
    <property type="match status" value="1"/>
</dbReference>